<name>A0A814IXN6_9BILA</name>
<feature type="non-terminal residue" evidence="2">
    <location>
        <position position="1"/>
    </location>
</feature>
<reference evidence="2" key="1">
    <citation type="submission" date="2021-02" db="EMBL/GenBank/DDBJ databases">
        <authorList>
            <person name="Nowell W R."/>
        </authorList>
    </citation>
    <scope>NUCLEOTIDE SEQUENCE</scope>
    <source>
        <strain evidence="2">Ploen Becks lab</strain>
    </source>
</reference>
<dbReference type="InterPro" id="IPR012337">
    <property type="entry name" value="RNaseH-like_sf"/>
</dbReference>
<evidence type="ECO:0000313" key="3">
    <source>
        <dbReference type="Proteomes" id="UP000663879"/>
    </source>
</evidence>
<keyword evidence="3" id="KW-1185">Reference proteome</keyword>
<dbReference type="InterPro" id="IPR008906">
    <property type="entry name" value="HATC_C_dom"/>
</dbReference>
<dbReference type="SUPFAM" id="SSF53098">
    <property type="entry name" value="Ribonuclease H-like"/>
    <property type="match status" value="1"/>
</dbReference>
<organism evidence="2 3">
    <name type="scientific">Brachionus calyciflorus</name>
    <dbReference type="NCBI Taxonomy" id="104777"/>
    <lineage>
        <taxon>Eukaryota</taxon>
        <taxon>Metazoa</taxon>
        <taxon>Spiralia</taxon>
        <taxon>Gnathifera</taxon>
        <taxon>Rotifera</taxon>
        <taxon>Eurotatoria</taxon>
        <taxon>Monogononta</taxon>
        <taxon>Pseudotrocha</taxon>
        <taxon>Ploima</taxon>
        <taxon>Brachionidae</taxon>
        <taxon>Brachionus</taxon>
    </lineage>
</organism>
<dbReference type="GO" id="GO:0046983">
    <property type="term" value="F:protein dimerization activity"/>
    <property type="evidence" value="ECO:0007669"/>
    <property type="project" value="InterPro"/>
</dbReference>
<accession>A0A814IXN6</accession>
<dbReference type="EMBL" id="CAJNOC010004673">
    <property type="protein sequence ID" value="CAF1029887.1"/>
    <property type="molecule type" value="Genomic_DNA"/>
</dbReference>
<dbReference type="Pfam" id="PF05699">
    <property type="entry name" value="Dimer_Tnp_hAT"/>
    <property type="match status" value="1"/>
</dbReference>
<comment type="caution">
    <text evidence="2">The sequence shown here is derived from an EMBL/GenBank/DDBJ whole genome shotgun (WGS) entry which is preliminary data.</text>
</comment>
<evidence type="ECO:0000259" key="1">
    <source>
        <dbReference type="Pfam" id="PF05699"/>
    </source>
</evidence>
<feature type="domain" description="HAT C-terminal dimerisation" evidence="1">
    <location>
        <begin position="380"/>
        <end position="432"/>
    </location>
</feature>
<dbReference type="Proteomes" id="UP000663879">
    <property type="component" value="Unassembled WGS sequence"/>
</dbReference>
<sequence length="460" mass="53407">CSTDEGSAFVRLFKTKYIPESEIYSNEETADKTLENCEIIEEEINNEEIDEYNQNGILPKINTIEEERNEYDINLQQEEIYEFTELDELNLYTEEPILNLSIKIGSDDIARFSCACHKNKIAVRMSIRKNRSLENLLTTLSRYAARNKNSINNSKYFIQKKARLRIENTTRWSSSFLMLESFHNALKKNAFPPDEPCPALLIEIELYMQILLPAFQFNLIMQKSKSTIADVLPTLQIMISKWNRMKVSGNYRKLCDSLISSFKYKFDYELNSSIYAVASLINVSKLKLWISRPDCKLIRRRAIDDILVIGRSFVGMKMRSEEAQSDELNRTVESTTSTMDSMAGMLRYDDYVSETEIMKEIDIHQLEKEKLIFLRIVIDESNFDTNSSARFWNKFKKDVPFLGKLAIILLNIPSSSAYIERFYSICGAICKQNCGDMRKNTIIMRSVLKANIDLIENIKI</sequence>
<protein>
    <recommendedName>
        <fullName evidence="1">HAT C-terminal dimerisation domain-containing protein</fullName>
    </recommendedName>
</protein>
<gene>
    <name evidence="2" type="ORF">OXX778_LOCUS17812</name>
</gene>
<proteinExistence type="predicted"/>
<dbReference type="AlphaFoldDB" id="A0A814IXN6"/>
<evidence type="ECO:0000313" key="2">
    <source>
        <dbReference type="EMBL" id="CAF1029887.1"/>
    </source>
</evidence>